<dbReference type="EMBL" id="BAAANS010000137">
    <property type="protein sequence ID" value="GAA2127161.1"/>
    <property type="molecule type" value="Genomic_DNA"/>
</dbReference>
<gene>
    <name evidence="7" type="ORF">GCM10009759_79600</name>
</gene>
<dbReference type="PROSITE" id="PS51900">
    <property type="entry name" value="CB"/>
    <property type="match status" value="1"/>
</dbReference>
<dbReference type="Proteomes" id="UP001500897">
    <property type="component" value="Unassembled WGS sequence"/>
</dbReference>
<evidence type="ECO:0000256" key="4">
    <source>
        <dbReference type="PROSITE-ProRule" id="PRU01248"/>
    </source>
</evidence>
<keyword evidence="8" id="KW-1185">Reference proteome</keyword>
<dbReference type="PROSITE" id="PS51898">
    <property type="entry name" value="TYR_RECOMBINASE"/>
    <property type="match status" value="1"/>
</dbReference>
<dbReference type="InterPro" id="IPR013762">
    <property type="entry name" value="Integrase-like_cat_sf"/>
</dbReference>
<sequence>MSVNAPQWAASTPAASARWLPQHCPEAEYAAFIAALPMSNGWRRKHAQFHLRFRRTYPDLHTWFAEPLRIRLGWRNGEGQNRRCAPEPASDPATAWINFNARHYLTYLALTGRMRMDWGWLLGIGVLKPFLVADHLGLPLREHSERLRDGLLALGHIRDDEGFRVPWGLIRLVMHRGDPDLNTLVGDDVETMRHAIRHCERIPGLLQVIGEDRCPTLKLSWATNAFRTGLALFHTGITDRPPSRETASPPPRLCSKPRIDAVFERFLAERALVLRPESMSSTRGGLRRFGLWLDTERPQIDSLDQLNRADLVAFMESVHRLRKIKYPDEPLSRAYRAGIISTVAVFFRHAAVAEWDDVPARPLITHADMPRVVERVPRFIPEDQLGPVMDQVRSLDCPLQRCALLVARWSGARRTEIRKLHLDCLDTYPDGTPRLRLAAGKALKERTVPLHEEAADAIRTLAALRQMQYDRGIHDSDLGRPVRYLFLRNGGLAGPDYLFANPLRAICQGLGILNGVGKPAIHPHRFRHTLGTQLAEKGARVQTIMKVLGHKSPGMSMTYTHISDPTVLADYQAVLKPGAVIAGPLADTLRSGQLDQDALDWLKTNFYKTELELGRCLRLPQEGPCECDLYLTCAKFITTPQYAPRLRERLCTERQLITDARDRGWEREIERHQRIADRITGLLDDLGELHDEPTG</sequence>
<reference evidence="8" key="1">
    <citation type="journal article" date="2019" name="Int. J. Syst. Evol. Microbiol.">
        <title>The Global Catalogue of Microorganisms (GCM) 10K type strain sequencing project: providing services to taxonomists for standard genome sequencing and annotation.</title>
        <authorList>
            <consortium name="The Broad Institute Genomics Platform"/>
            <consortium name="The Broad Institute Genome Sequencing Center for Infectious Disease"/>
            <person name="Wu L."/>
            <person name="Ma J."/>
        </authorList>
    </citation>
    <scope>NUCLEOTIDE SEQUENCE [LARGE SCALE GENOMIC DNA]</scope>
    <source>
        <strain evidence="8">JCM 14559</strain>
    </source>
</reference>
<evidence type="ECO:0000313" key="7">
    <source>
        <dbReference type="EMBL" id="GAA2127161.1"/>
    </source>
</evidence>
<dbReference type="PANTHER" id="PTHR30349">
    <property type="entry name" value="PHAGE INTEGRASE-RELATED"/>
    <property type="match status" value="1"/>
</dbReference>
<feature type="domain" description="Core-binding (CB)" evidence="6">
    <location>
        <begin position="257"/>
        <end position="351"/>
    </location>
</feature>
<evidence type="ECO:0000313" key="8">
    <source>
        <dbReference type="Proteomes" id="UP001500897"/>
    </source>
</evidence>
<dbReference type="Gene3D" id="1.10.150.130">
    <property type="match status" value="1"/>
</dbReference>
<dbReference type="Gene3D" id="1.10.443.10">
    <property type="entry name" value="Intergrase catalytic core"/>
    <property type="match status" value="1"/>
</dbReference>
<evidence type="ECO:0000256" key="2">
    <source>
        <dbReference type="ARBA" id="ARBA00023125"/>
    </source>
</evidence>
<dbReference type="InterPro" id="IPR044068">
    <property type="entry name" value="CB"/>
</dbReference>
<dbReference type="InterPro" id="IPR011010">
    <property type="entry name" value="DNA_brk_join_enz"/>
</dbReference>
<organism evidence="7 8">
    <name type="scientific">Kitasatospora saccharophila</name>
    <dbReference type="NCBI Taxonomy" id="407973"/>
    <lineage>
        <taxon>Bacteria</taxon>
        <taxon>Bacillati</taxon>
        <taxon>Actinomycetota</taxon>
        <taxon>Actinomycetes</taxon>
        <taxon>Kitasatosporales</taxon>
        <taxon>Streptomycetaceae</taxon>
        <taxon>Kitasatospora</taxon>
    </lineage>
</organism>
<keyword evidence="3" id="KW-0233">DNA recombination</keyword>
<keyword evidence="2 4" id="KW-0238">DNA-binding</keyword>
<evidence type="ECO:0008006" key="9">
    <source>
        <dbReference type="Google" id="ProtNLM"/>
    </source>
</evidence>
<name>A0ABP5K5Z8_9ACTN</name>
<dbReference type="CDD" id="cd00397">
    <property type="entry name" value="DNA_BRE_C"/>
    <property type="match status" value="1"/>
</dbReference>
<proteinExistence type="inferred from homology"/>
<evidence type="ECO:0000256" key="3">
    <source>
        <dbReference type="ARBA" id="ARBA00023172"/>
    </source>
</evidence>
<dbReference type="PANTHER" id="PTHR30349:SF64">
    <property type="entry name" value="PROPHAGE INTEGRASE INTD-RELATED"/>
    <property type="match status" value="1"/>
</dbReference>
<dbReference type="InterPro" id="IPR010998">
    <property type="entry name" value="Integrase_recombinase_N"/>
</dbReference>
<protein>
    <recommendedName>
        <fullName evidence="9">Site-specific recombinase XerD</fullName>
    </recommendedName>
</protein>
<comment type="caution">
    <text evidence="7">The sequence shown here is derived from an EMBL/GenBank/DDBJ whole genome shotgun (WGS) entry which is preliminary data.</text>
</comment>
<feature type="domain" description="Tyr recombinase" evidence="5">
    <location>
        <begin position="375"/>
        <end position="572"/>
    </location>
</feature>
<dbReference type="SUPFAM" id="SSF56349">
    <property type="entry name" value="DNA breaking-rejoining enzymes"/>
    <property type="match status" value="1"/>
</dbReference>
<evidence type="ECO:0000259" key="5">
    <source>
        <dbReference type="PROSITE" id="PS51898"/>
    </source>
</evidence>
<comment type="similarity">
    <text evidence="1">Belongs to the 'phage' integrase family.</text>
</comment>
<evidence type="ECO:0000256" key="1">
    <source>
        <dbReference type="ARBA" id="ARBA00008857"/>
    </source>
</evidence>
<accession>A0ABP5K5Z8</accession>
<evidence type="ECO:0000259" key="6">
    <source>
        <dbReference type="PROSITE" id="PS51900"/>
    </source>
</evidence>
<dbReference type="InterPro" id="IPR002104">
    <property type="entry name" value="Integrase_catalytic"/>
</dbReference>
<dbReference type="InterPro" id="IPR050090">
    <property type="entry name" value="Tyrosine_recombinase_XerCD"/>
</dbReference>
<dbReference type="Pfam" id="PF00589">
    <property type="entry name" value="Phage_integrase"/>
    <property type="match status" value="1"/>
</dbReference>